<dbReference type="AlphaFoldDB" id="A0A9P4TJP3"/>
<evidence type="ECO:0000313" key="2">
    <source>
        <dbReference type="Proteomes" id="UP000801428"/>
    </source>
</evidence>
<name>A0A9P4TJP3_CURKU</name>
<evidence type="ECO:0000313" key="1">
    <source>
        <dbReference type="EMBL" id="KAF3007949.1"/>
    </source>
</evidence>
<protein>
    <submittedName>
        <fullName evidence="1">Uncharacterized protein</fullName>
    </submittedName>
</protein>
<organism evidence="1 2">
    <name type="scientific">Curvularia kusanoi</name>
    <name type="common">Cochliobolus kusanoi</name>
    <dbReference type="NCBI Taxonomy" id="90978"/>
    <lineage>
        <taxon>Eukaryota</taxon>
        <taxon>Fungi</taxon>
        <taxon>Dikarya</taxon>
        <taxon>Ascomycota</taxon>
        <taxon>Pezizomycotina</taxon>
        <taxon>Dothideomycetes</taxon>
        <taxon>Pleosporomycetidae</taxon>
        <taxon>Pleosporales</taxon>
        <taxon>Pleosporineae</taxon>
        <taxon>Pleosporaceae</taxon>
        <taxon>Curvularia</taxon>
    </lineage>
</organism>
<gene>
    <name evidence="1" type="ORF">E8E13_011294</name>
</gene>
<comment type="caution">
    <text evidence="1">The sequence shown here is derived from an EMBL/GenBank/DDBJ whole genome shotgun (WGS) entry which is preliminary data.</text>
</comment>
<proteinExistence type="predicted"/>
<dbReference type="EMBL" id="SWKU01000004">
    <property type="protein sequence ID" value="KAF3007949.1"/>
    <property type="molecule type" value="Genomic_DNA"/>
</dbReference>
<keyword evidence="2" id="KW-1185">Reference proteome</keyword>
<sequence>MAHHTHSIPWQTLADSLKFMHCNPRNHGITNLYVRKRPNWDKQLQYFAVGFARALSAFSEIERKKYRPSFISPEQDERVISETAARKISAILLRAREPDATGGDGIPYEGFSDYECTPRHFISATSYRGGDMDYEIQRCCEQTKIMLLCDEMNALFRLAAHPNVYFYRQWDGDNYANPAGFGLKKLMDTMLQAYLCLNVLVLKPELYDATSRANLLHAEEKAHRTAYTPEAYDYRLTAAYQRMLLCSTGFLYGMGDAHTYPHREFFGVPRGTYYFANPNWERRAVRPGTGRVENLTEQTFRHAYLASKADVQAVLDLLRKKSLPTKLALQILKLAEN</sequence>
<dbReference type="OrthoDB" id="3204049at2759"/>
<accession>A0A9P4TJP3</accession>
<dbReference type="Proteomes" id="UP000801428">
    <property type="component" value="Unassembled WGS sequence"/>
</dbReference>
<reference evidence="1" key="1">
    <citation type="submission" date="2019-04" db="EMBL/GenBank/DDBJ databases">
        <title>Sequencing of skin fungus with MAO and IRED activity.</title>
        <authorList>
            <person name="Marsaioli A.J."/>
            <person name="Bonatto J.M.C."/>
            <person name="Reis Junior O."/>
        </authorList>
    </citation>
    <scope>NUCLEOTIDE SEQUENCE</scope>
    <source>
        <strain evidence="1">30M1</strain>
    </source>
</reference>